<evidence type="ECO:0000313" key="1">
    <source>
        <dbReference type="EMBL" id="ONF89953.1"/>
    </source>
</evidence>
<dbReference type="AlphaFoldDB" id="A0AB73NBX5"/>
<protein>
    <submittedName>
        <fullName evidence="1">Uncharacterized protein</fullName>
    </submittedName>
</protein>
<accession>A0AB73NBX5</accession>
<proteinExistence type="predicted"/>
<reference evidence="1 2" key="1">
    <citation type="submission" date="2017-01" db="EMBL/GenBank/DDBJ databases">
        <title>Comparative genomic analysis of Brazilian Leptospira santarosai.</title>
        <authorList>
            <person name="Moreno L.Z."/>
            <person name="Miraglia F."/>
            <person name="Kremer F.S."/>
            <person name="Eslabao M.R."/>
            <person name="Lilenbaum W."/>
            <person name="Dellagostin O.A."/>
            <person name="Moreno A.M."/>
        </authorList>
    </citation>
    <scope>NUCLEOTIDE SEQUENCE [LARGE SCALE GENOMIC DNA]</scope>
    <source>
        <strain evidence="1 2">M52/8-19</strain>
    </source>
</reference>
<sequence>MSASQNLKKNRFLFFDHFTETVRVPTNYVSLAILLFCMFRHIGDILDRGHGEHSDFVRALVFKF</sequence>
<dbReference type="EMBL" id="MTSU01000045">
    <property type="protein sequence ID" value="ONF89953.1"/>
    <property type="molecule type" value="Genomic_DNA"/>
</dbReference>
<name>A0AB73NBX5_9LEPT</name>
<evidence type="ECO:0000313" key="2">
    <source>
        <dbReference type="Proteomes" id="UP000189337"/>
    </source>
</evidence>
<dbReference type="Proteomes" id="UP000189337">
    <property type="component" value="Unassembled WGS sequence"/>
</dbReference>
<comment type="caution">
    <text evidence="1">The sequence shown here is derived from an EMBL/GenBank/DDBJ whole genome shotgun (WGS) entry which is preliminary data.</text>
</comment>
<organism evidence="1 2">
    <name type="scientific">Leptospira santarosai</name>
    <dbReference type="NCBI Taxonomy" id="28183"/>
    <lineage>
        <taxon>Bacteria</taxon>
        <taxon>Pseudomonadati</taxon>
        <taxon>Spirochaetota</taxon>
        <taxon>Spirochaetia</taxon>
        <taxon>Leptospirales</taxon>
        <taxon>Leptospiraceae</taxon>
        <taxon>Leptospira</taxon>
    </lineage>
</organism>
<gene>
    <name evidence="1" type="ORF">BWD14_20060</name>
</gene>